<evidence type="ECO:0000313" key="2">
    <source>
        <dbReference type="Proteomes" id="UP000054279"/>
    </source>
</evidence>
<gene>
    <name evidence="1" type="ORF">M422DRAFT_266118</name>
</gene>
<accession>A0A0C9V3U4</accession>
<proteinExistence type="predicted"/>
<dbReference type="HOGENOM" id="CLU_1283987_0_0_1"/>
<dbReference type="Proteomes" id="UP000054279">
    <property type="component" value="Unassembled WGS sequence"/>
</dbReference>
<dbReference type="EMBL" id="KN837231">
    <property type="protein sequence ID" value="KIJ32185.1"/>
    <property type="molecule type" value="Genomic_DNA"/>
</dbReference>
<organism evidence="1 2">
    <name type="scientific">Sphaerobolus stellatus (strain SS14)</name>
    <dbReference type="NCBI Taxonomy" id="990650"/>
    <lineage>
        <taxon>Eukaryota</taxon>
        <taxon>Fungi</taxon>
        <taxon>Dikarya</taxon>
        <taxon>Basidiomycota</taxon>
        <taxon>Agaricomycotina</taxon>
        <taxon>Agaricomycetes</taxon>
        <taxon>Phallomycetidae</taxon>
        <taxon>Geastrales</taxon>
        <taxon>Sphaerobolaceae</taxon>
        <taxon>Sphaerobolus</taxon>
    </lineage>
</organism>
<reference evidence="1 2" key="1">
    <citation type="submission" date="2014-06" db="EMBL/GenBank/DDBJ databases">
        <title>Evolutionary Origins and Diversification of the Mycorrhizal Mutualists.</title>
        <authorList>
            <consortium name="DOE Joint Genome Institute"/>
            <consortium name="Mycorrhizal Genomics Consortium"/>
            <person name="Kohler A."/>
            <person name="Kuo A."/>
            <person name="Nagy L.G."/>
            <person name="Floudas D."/>
            <person name="Copeland A."/>
            <person name="Barry K.W."/>
            <person name="Cichocki N."/>
            <person name="Veneault-Fourrey C."/>
            <person name="LaButti K."/>
            <person name="Lindquist E.A."/>
            <person name="Lipzen A."/>
            <person name="Lundell T."/>
            <person name="Morin E."/>
            <person name="Murat C."/>
            <person name="Riley R."/>
            <person name="Ohm R."/>
            <person name="Sun H."/>
            <person name="Tunlid A."/>
            <person name="Henrissat B."/>
            <person name="Grigoriev I.V."/>
            <person name="Hibbett D.S."/>
            <person name="Martin F."/>
        </authorList>
    </citation>
    <scope>NUCLEOTIDE SEQUENCE [LARGE SCALE GENOMIC DNA]</scope>
    <source>
        <strain evidence="1 2">SS14</strain>
    </source>
</reference>
<evidence type="ECO:0000313" key="1">
    <source>
        <dbReference type="EMBL" id="KIJ32185.1"/>
    </source>
</evidence>
<sequence>MLKLNILGPLPNGKQWVINILSIFQASTELEEGSIEFDTHDQSTPTSSSHRIPLNSLKNVILVGTDAIQLMDYIEAPGLEQLSVYFSYTLRSIVIRHLIPWIDFPSIKACIVREESSWDVDGIHMDDRFSSWSQRISKNGWQYTISGSNLRSEYEDAKSDCRFYLGTSRNDFNRDNGVLLFLKRCLNLQEIEFDIENSRTSSIYPYIPIENNFCA</sequence>
<protein>
    <submittedName>
        <fullName evidence="1">Uncharacterized protein</fullName>
    </submittedName>
</protein>
<keyword evidence="2" id="KW-1185">Reference proteome</keyword>
<name>A0A0C9V3U4_SPHS4</name>
<dbReference type="AlphaFoldDB" id="A0A0C9V3U4"/>